<sequence length="121" mass="13949">MGNALKINKPFLSKLVEETLVDTQCMIINRDLTWGLMKQALKTKFGVGNHEGQRQGQLKVKFIESSMVKESPKVIELSQATIEESFKIHVLEEISKEEPSCIMSEKSIEIKEKKEWKKKRD</sequence>
<dbReference type="Proteomes" id="UP001060085">
    <property type="component" value="Linkage Group LG07"/>
</dbReference>
<accession>A0ACB9ZV84</accession>
<protein>
    <submittedName>
        <fullName evidence="1">Uncharacterized protein</fullName>
    </submittedName>
</protein>
<comment type="caution">
    <text evidence="1">The sequence shown here is derived from an EMBL/GenBank/DDBJ whole genome shotgun (WGS) entry which is preliminary data.</text>
</comment>
<reference evidence="2" key="1">
    <citation type="journal article" date="2023" name="Nat. Plants">
        <title>Single-cell RNA sequencing provides a high-resolution roadmap for understanding the multicellular compartmentation of specialized metabolism.</title>
        <authorList>
            <person name="Sun S."/>
            <person name="Shen X."/>
            <person name="Li Y."/>
            <person name="Li Y."/>
            <person name="Wang S."/>
            <person name="Li R."/>
            <person name="Zhang H."/>
            <person name="Shen G."/>
            <person name="Guo B."/>
            <person name="Wei J."/>
            <person name="Xu J."/>
            <person name="St-Pierre B."/>
            <person name="Chen S."/>
            <person name="Sun C."/>
        </authorList>
    </citation>
    <scope>NUCLEOTIDE SEQUENCE [LARGE SCALE GENOMIC DNA]</scope>
</reference>
<organism evidence="1 2">
    <name type="scientific">Catharanthus roseus</name>
    <name type="common">Madagascar periwinkle</name>
    <name type="synonym">Vinca rosea</name>
    <dbReference type="NCBI Taxonomy" id="4058"/>
    <lineage>
        <taxon>Eukaryota</taxon>
        <taxon>Viridiplantae</taxon>
        <taxon>Streptophyta</taxon>
        <taxon>Embryophyta</taxon>
        <taxon>Tracheophyta</taxon>
        <taxon>Spermatophyta</taxon>
        <taxon>Magnoliopsida</taxon>
        <taxon>eudicotyledons</taxon>
        <taxon>Gunneridae</taxon>
        <taxon>Pentapetalae</taxon>
        <taxon>asterids</taxon>
        <taxon>lamiids</taxon>
        <taxon>Gentianales</taxon>
        <taxon>Apocynaceae</taxon>
        <taxon>Rauvolfioideae</taxon>
        <taxon>Vinceae</taxon>
        <taxon>Catharanthinae</taxon>
        <taxon>Catharanthus</taxon>
    </lineage>
</organism>
<gene>
    <name evidence="1" type="ORF">M9H77_29712</name>
</gene>
<name>A0ACB9ZV84_CATRO</name>
<evidence type="ECO:0000313" key="1">
    <source>
        <dbReference type="EMBL" id="KAI5652525.1"/>
    </source>
</evidence>
<proteinExistence type="predicted"/>
<keyword evidence="2" id="KW-1185">Reference proteome</keyword>
<dbReference type="EMBL" id="CM044707">
    <property type="protein sequence ID" value="KAI5652525.1"/>
    <property type="molecule type" value="Genomic_DNA"/>
</dbReference>
<evidence type="ECO:0000313" key="2">
    <source>
        <dbReference type="Proteomes" id="UP001060085"/>
    </source>
</evidence>